<dbReference type="Proteomes" id="UP001501009">
    <property type="component" value="Unassembled WGS sequence"/>
</dbReference>
<evidence type="ECO:0000313" key="2">
    <source>
        <dbReference type="Proteomes" id="UP001501009"/>
    </source>
</evidence>
<gene>
    <name evidence="1" type="ORF">GCM10022403_079870</name>
</gene>
<accession>A0ABP7J6A1</accession>
<dbReference type="Gene3D" id="3.40.30.10">
    <property type="entry name" value="Glutaredoxin"/>
    <property type="match status" value="1"/>
</dbReference>
<reference evidence="2" key="1">
    <citation type="journal article" date="2019" name="Int. J. Syst. Evol. Microbiol.">
        <title>The Global Catalogue of Microorganisms (GCM) 10K type strain sequencing project: providing services to taxonomists for standard genome sequencing and annotation.</title>
        <authorList>
            <consortium name="The Broad Institute Genomics Platform"/>
            <consortium name="The Broad Institute Genome Sequencing Center for Infectious Disease"/>
            <person name="Wu L."/>
            <person name="Ma J."/>
        </authorList>
    </citation>
    <scope>NUCLEOTIDE SEQUENCE [LARGE SCALE GENOMIC DNA]</scope>
    <source>
        <strain evidence="2">JCM 17138</strain>
    </source>
</reference>
<sequence>MEIEVLVVPGCPHRQLVEERLRLALDDAGLDVTGFTTRVVADQGEAERCGLTGSPTILIDGCDPFAEPGTTPSHACRMYRTPHGLAGAPEAEQLRQALAAAAEDGGRL</sequence>
<proteinExistence type="predicted"/>
<evidence type="ECO:0008006" key="3">
    <source>
        <dbReference type="Google" id="ProtNLM"/>
    </source>
</evidence>
<comment type="caution">
    <text evidence="1">The sequence shown here is derived from an EMBL/GenBank/DDBJ whole genome shotgun (WGS) entry which is preliminary data.</text>
</comment>
<name>A0ABP7J6A1_9ACTN</name>
<organism evidence="1 2">
    <name type="scientific">Streptomyces coacervatus</name>
    <dbReference type="NCBI Taxonomy" id="647381"/>
    <lineage>
        <taxon>Bacteria</taxon>
        <taxon>Bacillati</taxon>
        <taxon>Actinomycetota</taxon>
        <taxon>Actinomycetes</taxon>
        <taxon>Kitasatosporales</taxon>
        <taxon>Streptomycetaceae</taxon>
        <taxon>Streptomyces</taxon>
    </lineage>
</organism>
<dbReference type="EMBL" id="BAABDE010000031">
    <property type="protein sequence ID" value="GAA3835128.1"/>
    <property type="molecule type" value="Genomic_DNA"/>
</dbReference>
<evidence type="ECO:0000313" key="1">
    <source>
        <dbReference type="EMBL" id="GAA3835128.1"/>
    </source>
</evidence>
<protein>
    <recommendedName>
        <fullName evidence="3">Alkylmercury lyase</fullName>
    </recommendedName>
</protein>
<keyword evidence="2" id="KW-1185">Reference proteome</keyword>
<dbReference type="RefSeq" id="WP_275775852.1">
    <property type="nucleotide sequence ID" value="NZ_BAABDE010000031.1"/>
</dbReference>